<dbReference type="EMBL" id="MH576976">
    <property type="protein sequence ID" value="AXH68148.1"/>
    <property type="molecule type" value="Genomic_DNA"/>
</dbReference>
<evidence type="ECO:0000313" key="3">
    <source>
        <dbReference type="Proteomes" id="UP000257314"/>
    </source>
</evidence>
<organism evidence="2 3">
    <name type="scientific">Gordonia phage Teatealatte</name>
    <dbReference type="NCBI Taxonomy" id="2283247"/>
    <lineage>
        <taxon>Viruses</taxon>
        <taxon>Duplodnaviria</taxon>
        <taxon>Heunggongvirae</taxon>
        <taxon>Uroviricota</taxon>
        <taxon>Caudoviricetes</taxon>
        <taxon>Demosthenesvirus</taxon>
        <taxon>Demosthenesvirus katyusha</taxon>
    </lineage>
</organism>
<evidence type="ECO:0000313" key="2">
    <source>
        <dbReference type="EMBL" id="AXH68148.1"/>
    </source>
</evidence>
<name>A0A345MCC7_9CAUD</name>
<keyword evidence="1" id="KW-0472">Membrane</keyword>
<proteinExistence type="predicted"/>
<protein>
    <submittedName>
        <fullName evidence="2">Uncharacterized protein</fullName>
    </submittedName>
</protein>
<evidence type="ECO:0000256" key="1">
    <source>
        <dbReference type="SAM" id="Phobius"/>
    </source>
</evidence>
<reference evidence="2 3" key="1">
    <citation type="submission" date="2018-07" db="EMBL/GenBank/DDBJ databases">
        <authorList>
            <person name="Kuzo L.M."/>
            <person name="Shah T.K."/>
            <person name="Sharma A."/>
            <person name="Walton B.D."/>
            <person name="Warner M.H."/>
            <person name="Garlena R.A."/>
            <person name="Russell D.A."/>
            <person name="Pope W.H."/>
            <person name="Jacobs-Sera D."/>
            <person name="Hatfull G.F."/>
        </authorList>
    </citation>
    <scope>NUCLEOTIDE SEQUENCE [LARGE SCALE GENOMIC DNA]</scope>
</reference>
<accession>A0A345MCC7</accession>
<keyword evidence="1" id="KW-0812">Transmembrane</keyword>
<dbReference type="Proteomes" id="UP000257314">
    <property type="component" value="Segment"/>
</dbReference>
<gene>
    <name evidence="2" type="primary">92</name>
    <name evidence="2" type="ORF">SEA_TEATEALATTE_92</name>
</gene>
<sequence length="37" mass="4104">MNPWLYGLQVAVVLVILISLVAITVAGVCEMLDWEDE</sequence>
<keyword evidence="1" id="KW-1133">Transmembrane helix</keyword>
<feature type="transmembrane region" description="Helical" evidence="1">
    <location>
        <begin position="6"/>
        <end position="29"/>
    </location>
</feature>